<dbReference type="PANTHER" id="PTHR30213">
    <property type="entry name" value="INNER MEMBRANE PROTEIN YHJD"/>
    <property type="match status" value="1"/>
</dbReference>
<evidence type="ECO:0000256" key="2">
    <source>
        <dbReference type="ARBA" id="ARBA00022475"/>
    </source>
</evidence>
<dbReference type="InterPro" id="IPR036388">
    <property type="entry name" value="WH-like_DNA-bd_sf"/>
</dbReference>
<gene>
    <name evidence="8" type="ORF">BHC54_05870</name>
</gene>
<evidence type="ECO:0000256" key="7">
    <source>
        <dbReference type="SAM" id="Phobius"/>
    </source>
</evidence>
<evidence type="ECO:0000313" key="9">
    <source>
        <dbReference type="Proteomes" id="UP000230202"/>
    </source>
</evidence>
<keyword evidence="2" id="KW-1003">Cell membrane</keyword>
<dbReference type="EMBL" id="MEIL01000027">
    <property type="protein sequence ID" value="PIT39457.1"/>
    <property type="molecule type" value="Genomic_DNA"/>
</dbReference>
<evidence type="ECO:0000313" key="8">
    <source>
        <dbReference type="EMBL" id="PIT39457.1"/>
    </source>
</evidence>
<feature type="transmembrane region" description="Helical" evidence="7">
    <location>
        <begin position="177"/>
        <end position="199"/>
    </location>
</feature>
<dbReference type="InterPro" id="IPR017039">
    <property type="entry name" value="Virul_fac_BrkB"/>
</dbReference>
<keyword evidence="5 7" id="KW-0472">Membrane</keyword>
<accession>A0A2N9X743</accession>
<sequence>MPLLCRNCPYLTSQHQNSAAKPHFWLQSDSRLSGVAMNIHLFKSKYLQQRLPQFLLFVAHNYQRCNLPLIAASLTFTTLLALVPFFTITVIVVNAFPMFADMATRFNQFLTHIIVPAAGADSVSDYLYAFRDKASGLTAVGISFMIITSLMLIQTIEHAFNQIWQARDQRPIWIRILIYWALLTLGPLVLGMSLSALGFLSNPDNVAGQIPFYSKIFKISTNLALITLLLFLLYKLVPFCFVNWRHALTGALITSIGLDLLRRGFAIFVTHFGNYQLVYGAFAAIPVFLIWLNLLWLLLLAGAVLTSSLPYWHQDRFLHLRQYQPFENALDLMYRLILCQQQGQAIKSCELQQLLRISDKHLDQILSKLKHKHYITDSSNGWVLQTNPNKITLADLYQLFIYQPNQYSAIASSIQTLLNPCLQHMNISLCEWARHFSAQEKENQQQKKTQKPNKALAISDK</sequence>
<name>A0A2N9X743_9NEIS</name>
<feature type="transmembrane region" description="Helical" evidence="7">
    <location>
        <begin position="265"/>
        <end position="288"/>
    </location>
</feature>
<comment type="subcellular location">
    <subcellularLocation>
        <location evidence="1">Cell membrane</location>
        <topology evidence="1">Multi-pass membrane protein</topology>
    </subcellularLocation>
</comment>
<dbReference type="NCBIfam" id="TIGR00765">
    <property type="entry name" value="yihY_not_rbn"/>
    <property type="match status" value="1"/>
</dbReference>
<feature type="transmembrane region" description="Helical" evidence="7">
    <location>
        <begin position="69"/>
        <end position="96"/>
    </location>
</feature>
<keyword evidence="4 7" id="KW-1133">Transmembrane helix</keyword>
<organism evidence="8 9">
    <name type="scientific">Snodgrassella alvi</name>
    <dbReference type="NCBI Taxonomy" id="1196083"/>
    <lineage>
        <taxon>Bacteria</taxon>
        <taxon>Pseudomonadati</taxon>
        <taxon>Pseudomonadota</taxon>
        <taxon>Betaproteobacteria</taxon>
        <taxon>Neisseriales</taxon>
        <taxon>Neisseriaceae</taxon>
        <taxon>Snodgrassella</taxon>
    </lineage>
</organism>
<dbReference type="InterPro" id="IPR036390">
    <property type="entry name" value="WH_DNA-bd_sf"/>
</dbReference>
<dbReference type="PANTHER" id="PTHR30213:SF0">
    <property type="entry name" value="UPF0761 MEMBRANE PROTEIN YIHY"/>
    <property type="match status" value="1"/>
</dbReference>
<proteinExistence type="predicted"/>
<feature type="transmembrane region" description="Helical" evidence="7">
    <location>
        <begin position="134"/>
        <end position="156"/>
    </location>
</feature>
<protein>
    <submittedName>
        <fullName evidence="8">Uncharacterized protein</fullName>
    </submittedName>
</protein>
<dbReference type="AlphaFoldDB" id="A0A2N9X743"/>
<dbReference type="Pfam" id="PF03631">
    <property type="entry name" value="Virul_fac_BrkB"/>
    <property type="match status" value="1"/>
</dbReference>
<feature type="transmembrane region" description="Helical" evidence="7">
    <location>
        <begin position="219"/>
        <end position="244"/>
    </location>
</feature>
<dbReference type="Gene3D" id="1.10.10.10">
    <property type="entry name" value="Winged helix-like DNA-binding domain superfamily/Winged helix DNA-binding domain"/>
    <property type="match status" value="1"/>
</dbReference>
<keyword evidence="9" id="KW-1185">Reference proteome</keyword>
<dbReference type="GO" id="GO:0005886">
    <property type="term" value="C:plasma membrane"/>
    <property type="evidence" value="ECO:0007669"/>
    <property type="project" value="UniProtKB-SubCell"/>
</dbReference>
<evidence type="ECO:0000256" key="6">
    <source>
        <dbReference type="SAM" id="MobiDB-lite"/>
    </source>
</evidence>
<evidence type="ECO:0000256" key="5">
    <source>
        <dbReference type="ARBA" id="ARBA00023136"/>
    </source>
</evidence>
<dbReference type="SUPFAM" id="SSF46785">
    <property type="entry name" value="Winged helix' DNA-binding domain"/>
    <property type="match status" value="1"/>
</dbReference>
<feature type="region of interest" description="Disordered" evidence="6">
    <location>
        <begin position="441"/>
        <end position="461"/>
    </location>
</feature>
<evidence type="ECO:0000256" key="3">
    <source>
        <dbReference type="ARBA" id="ARBA00022692"/>
    </source>
</evidence>
<comment type="caution">
    <text evidence="8">The sequence shown here is derived from an EMBL/GenBank/DDBJ whole genome shotgun (WGS) entry which is preliminary data.</text>
</comment>
<evidence type="ECO:0000256" key="1">
    <source>
        <dbReference type="ARBA" id="ARBA00004651"/>
    </source>
</evidence>
<evidence type="ECO:0000256" key="4">
    <source>
        <dbReference type="ARBA" id="ARBA00022989"/>
    </source>
</evidence>
<keyword evidence="3 7" id="KW-0812">Transmembrane</keyword>
<reference evidence="8" key="1">
    <citation type="journal article" date="2017" name="MBio">
        <title>Type VI secretion-mediated competition in the bee gut microbiome.</title>
        <authorList>
            <person name="Steele M.I."/>
            <person name="Kwong W.K."/>
            <person name="Powell J.E."/>
            <person name="Whiteley M."/>
            <person name="Moran N.A."/>
        </authorList>
    </citation>
    <scope>NUCLEOTIDE SEQUENCE [LARGE SCALE GENOMIC DNA]</scope>
    <source>
        <strain evidence="8">WkB273</strain>
    </source>
</reference>
<dbReference type="Proteomes" id="UP000230202">
    <property type="component" value="Unassembled WGS sequence"/>
</dbReference>